<sequence length="539" mass="58891">MAIFYHHVFCSLVASKYHPKNSDQTAIDRSYVGAHVFNVHVHDHVIIIIIITVHVGPGHGRKTDIIDAIFPANLVMIMENARDKPFEFDGYSSINKPVSFRLGEERSSTSATRFMKLSPDGKMLALGDDSGYLEIRKRVQGDIWIRVGIYVIGGKVRAGVWHPQEMATIFVGSSKGNVCKITVSIGVGGETDDVRHATVGEFVRCLEISPDGIHLCIAYGRNLAIVERPFSQRTELGTLQQFLLPHKPSSGDLKDFPAVRGIHFVQSEIFVTLMGRCGILVYSKDTHVQKSSIPVKNNLMIGFSAVSPSGKRIATMNLKDGVDFYSTSHKKFIMSTKSPASAPQGIVTQIAFVDDDTVAVGHSSGTIYFASFGMEQAVVSFPLSQEGETQETTADLVQCIAAGPSDGQCLVFGILPTSSRNQTQSSDVVVVTIENNRALQNRETVDDTKPRRNKAQDFEYTYKGGLVFTVLFFAFYFMPLTSKNTAPLDATPNTAIRTYAPTATLAVTPTPTHQEGLPSTDRCTCICTFAMMATVATPS</sequence>
<reference evidence="2" key="2">
    <citation type="submission" date="2015-01" db="EMBL/GenBank/DDBJ databases">
        <title>Evolutionary Origins and Diversification of the Mycorrhizal Mutualists.</title>
        <authorList>
            <consortium name="DOE Joint Genome Institute"/>
            <consortium name="Mycorrhizal Genomics Consortium"/>
            <person name="Kohler A."/>
            <person name="Kuo A."/>
            <person name="Nagy L.G."/>
            <person name="Floudas D."/>
            <person name="Copeland A."/>
            <person name="Barry K.W."/>
            <person name="Cichocki N."/>
            <person name="Veneault-Fourrey C."/>
            <person name="LaButti K."/>
            <person name="Lindquist E.A."/>
            <person name="Lipzen A."/>
            <person name="Lundell T."/>
            <person name="Morin E."/>
            <person name="Murat C."/>
            <person name="Riley R."/>
            <person name="Ohm R."/>
            <person name="Sun H."/>
            <person name="Tunlid A."/>
            <person name="Henrissat B."/>
            <person name="Grigoriev I.V."/>
            <person name="Hibbett D.S."/>
            <person name="Martin F."/>
        </authorList>
    </citation>
    <scope>NUCLEOTIDE SEQUENCE [LARGE SCALE GENOMIC DNA]</scope>
    <source>
        <strain evidence="2">h7</strain>
    </source>
</reference>
<gene>
    <name evidence="1" type="ORF">M413DRAFT_26098</name>
</gene>
<dbReference type="InterPro" id="IPR015943">
    <property type="entry name" value="WD40/YVTN_repeat-like_dom_sf"/>
</dbReference>
<accession>A0A0C2Y1S3</accession>
<dbReference type="Proteomes" id="UP000053424">
    <property type="component" value="Unassembled WGS sequence"/>
</dbReference>
<reference evidence="1 2" key="1">
    <citation type="submission" date="2014-04" db="EMBL/GenBank/DDBJ databases">
        <authorList>
            <consortium name="DOE Joint Genome Institute"/>
            <person name="Kuo A."/>
            <person name="Gay G."/>
            <person name="Dore J."/>
            <person name="Kohler A."/>
            <person name="Nagy L.G."/>
            <person name="Floudas D."/>
            <person name="Copeland A."/>
            <person name="Barry K.W."/>
            <person name="Cichocki N."/>
            <person name="Veneault-Fourrey C."/>
            <person name="LaButti K."/>
            <person name="Lindquist E.A."/>
            <person name="Lipzen A."/>
            <person name="Lundell T."/>
            <person name="Morin E."/>
            <person name="Murat C."/>
            <person name="Sun H."/>
            <person name="Tunlid A."/>
            <person name="Henrissat B."/>
            <person name="Grigoriev I.V."/>
            <person name="Hibbett D.S."/>
            <person name="Martin F."/>
            <person name="Nordberg H.P."/>
            <person name="Cantor M.N."/>
            <person name="Hua S.X."/>
        </authorList>
    </citation>
    <scope>NUCLEOTIDE SEQUENCE [LARGE SCALE GENOMIC DNA]</scope>
    <source>
        <strain evidence="2">h7</strain>
    </source>
</reference>
<evidence type="ECO:0000313" key="2">
    <source>
        <dbReference type="Proteomes" id="UP000053424"/>
    </source>
</evidence>
<organism evidence="1 2">
    <name type="scientific">Hebeloma cylindrosporum</name>
    <dbReference type="NCBI Taxonomy" id="76867"/>
    <lineage>
        <taxon>Eukaryota</taxon>
        <taxon>Fungi</taxon>
        <taxon>Dikarya</taxon>
        <taxon>Basidiomycota</taxon>
        <taxon>Agaricomycotina</taxon>
        <taxon>Agaricomycetes</taxon>
        <taxon>Agaricomycetidae</taxon>
        <taxon>Agaricales</taxon>
        <taxon>Agaricineae</taxon>
        <taxon>Hymenogastraceae</taxon>
        <taxon>Hebeloma</taxon>
    </lineage>
</organism>
<dbReference type="OrthoDB" id="3238562at2759"/>
<keyword evidence="2" id="KW-1185">Reference proteome</keyword>
<name>A0A0C2Y1S3_HEBCY</name>
<dbReference type="Gene3D" id="2.130.10.10">
    <property type="entry name" value="YVTN repeat-like/Quinoprotein amine dehydrogenase"/>
    <property type="match status" value="2"/>
</dbReference>
<dbReference type="STRING" id="686832.A0A0C2Y1S3"/>
<dbReference type="HOGENOM" id="CLU_505322_0_0_1"/>
<dbReference type="AlphaFoldDB" id="A0A0C2Y1S3"/>
<proteinExistence type="predicted"/>
<evidence type="ECO:0008006" key="3">
    <source>
        <dbReference type="Google" id="ProtNLM"/>
    </source>
</evidence>
<dbReference type="EMBL" id="KN831775">
    <property type="protein sequence ID" value="KIM43803.1"/>
    <property type="molecule type" value="Genomic_DNA"/>
</dbReference>
<protein>
    <recommendedName>
        <fullName evidence="3">Cleavage/polyadenylation specificity factor A subunit N-terminal domain-containing protein</fullName>
    </recommendedName>
</protein>
<dbReference type="SUPFAM" id="SSF69322">
    <property type="entry name" value="Tricorn protease domain 2"/>
    <property type="match status" value="1"/>
</dbReference>
<evidence type="ECO:0000313" key="1">
    <source>
        <dbReference type="EMBL" id="KIM43803.1"/>
    </source>
</evidence>